<dbReference type="STRING" id="662479.C440_16896"/>
<evidence type="ECO:0008006" key="3">
    <source>
        <dbReference type="Google" id="ProtNLM"/>
    </source>
</evidence>
<protein>
    <recommendedName>
        <fullName evidence="3">Response regulatory domain-containing protein</fullName>
    </recommendedName>
</protein>
<evidence type="ECO:0000313" key="1">
    <source>
        <dbReference type="EMBL" id="ELZ90376.1"/>
    </source>
</evidence>
<dbReference type="Proteomes" id="UP000011550">
    <property type="component" value="Unassembled WGS sequence"/>
</dbReference>
<dbReference type="PATRIC" id="fig|662479.7.peg.3430"/>
<proteinExistence type="predicted"/>
<gene>
    <name evidence="1" type="ORF">C440_16896</name>
</gene>
<organism evidence="1 2">
    <name type="scientific">Haloferax mucosum ATCC BAA-1512</name>
    <dbReference type="NCBI Taxonomy" id="662479"/>
    <lineage>
        <taxon>Archaea</taxon>
        <taxon>Methanobacteriati</taxon>
        <taxon>Methanobacteriota</taxon>
        <taxon>Stenosarchaea group</taxon>
        <taxon>Halobacteria</taxon>
        <taxon>Halobacteriales</taxon>
        <taxon>Haloferacaceae</taxon>
        <taxon>Haloferax</taxon>
    </lineage>
</organism>
<accession>M0I0Y2</accession>
<dbReference type="AlphaFoldDB" id="M0I0Y2"/>
<reference evidence="1 2" key="1">
    <citation type="journal article" date="2014" name="PLoS Genet.">
        <title>Phylogenetically driven sequencing of extremely halophilic archaea reveals strategies for static and dynamic osmo-response.</title>
        <authorList>
            <person name="Becker E.A."/>
            <person name="Seitzer P.M."/>
            <person name="Tritt A."/>
            <person name="Larsen D."/>
            <person name="Krusor M."/>
            <person name="Yao A.I."/>
            <person name="Wu D."/>
            <person name="Madern D."/>
            <person name="Eisen J.A."/>
            <person name="Darling A.E."/>
            <person name="Facciotti M.T."/>
        </authorList>
    </citation>
    <scope>NUCLEOTIDE SEQUENCE [LARGE SCALE GENOMIC DNA]</scope>
    <source>
        <strain evidence="1 2">ATCC BAA-1512</strain>
    </source>
</reference>
<keyword evidence="2" id="KW-1185">Reference proteome</keyword>
<evidence type="ECO:0000313" key="2">
    <source>
        <dbReference type="Proteomes" id="UP000011550"/>
    </source>
</evidence>
<sequence>MEVQYVSSPRELSEQLTAQPVHLVLCLHAPPMFDGVDAVKTVRRFDASVPVVLATQVQNTRINIQAIQSQVTWSIGLPSDVPAGEALSYVVGDAIDWLDEQAE</sequence>
<name>M0I0Y2_9EURY</name>
<dbReference type="InterPro" id="IPR011006">
    <property type="entry name" value="CheY-like_superfamily"/>
</dbReference>
<dbReference type="SUPFAM" id="SSF52172">
    <property type="entry name" value="CheY-like"/>
    <property type="match status" value="1"/>
</dbReference>
<comment type="caution">
    <text evidence="1">The sequence shown here is derived from an EMBL/GenBank/DDBJ whole genome shotgun (WGS) entry which is preliminary data.</text>
</comment>
<dbReference type="EMBL" id="AOLN01000019">
    <property type="protein sequence ID" value="ELZ90376.1"/>
    <property type="molecule type" value="Genomic_DNA"/>
</dbReference>
<dbReference type="Gene3D" id="3.40.50.2300">
    <property type="match status" value="1"/>
</dbReference>